<gene>
    <name evidence="3" type="primary">8237052</name>
    <name evidence="2" type="ORF">Phum_PHUM604540</name>
</gene>
<dbReference type="EMBL" id="DS235882">
    <property type="protein sequence ID" value="EEB20173.1"/>
    <property type="molecule type" value="Genomic_DNA"/>
</dbReference>
<dbReference type="GeneID" id="8237052"/>
<dbReference type="HOGENOM" id="CLU_089073_0_0_1"/>
<keyword evidence="4" id="KW-1185">Reference proteome</keyword>
<keyword evidence="1" id="KW-0732">Signal</keyword>
<feature type="signal peptide" evidence="1">
    <location>
        <begin position="1"/>
        <end position="18"/>
    </location>
</feature>
<evidence type="ECO:0000313" key="2">
    <source>
        <dbReference type="EMBL" id="EEB20173.1"/>
    </source>
</evidence>
<proteinExistence type="predicted"/>
<evidence type="ECO:0000256" key="1">
    <source>
        <dbReference type="SAM" id="SignalP"/>
    </source>
</evidence>
<dbReference type="EMBL" id="AAZO01007393">
    <property type="status" value="NOT_ANNOTATED_CDS"/>
    <property type="molecule type" value="Genomic_DNA"/>
</dbReference>
<reference evidence="2" key="2">
    <citation type="submission" date="2007-04" db="EMBL/GenBank/DDBJ databases">
        <title>The genome of the human body louse.</title>
        <authorList>
            <consortium name="The Human Body Louse Genome Consortium"/>
            <person name="Kirkness E."/>
            <person name="Walenz B."/>
            <person name="Hass B."/>
            <person name="Bruggner R."/>
            <person name="Strausberg R."/>
        </authorList>
    </citation>
    <scope>NUCLEOTIDE SEQUENCE</scope>
    <source>
        <strain evidence="2">USDA</strain>
    </source>
</reference>
<dbReference type="OrthoDB" id="6575720at2759"/>
<evidence type="ECO:0000313" key="4">
    <source>
        <dbReference type="Proteomes" id="UP000009046"/>
    </source>
</evidence>
<name>E0W3G7_PEDHC</name>
<reference evidence="2" key="1">
    <citation type="submission" date="2007-04" db="EMBL/GenBank/DDBJ databases">
        <title>Annotation of Pediculus humanus corporis strain USDA.</title>
        <authorList>
            <person name="Kirkness E."/>
            <person name="Hannick L."/>
            <person name="Hass B."/>
            <person name="Bruggner R."/>
            <person name="Lawson D."/>
            <person name="Bidwell S."/>
            <person name="Joardar V."/>
            <person name="Caler E."/>
            <person name="Walenz B."/>
            <person name="Inman J."/>
            <person name="Schobel S."/>
            <person name="Galinsky K."/>
            <person name="Amedeo P."/>
            <person name="Strausberg R."/>
        </authorList>
    </citation>
    <scope>NUCLEOTIDE SEQUENCE</scope>
    <source>
        <strain evidence="2">USDA</strain>
    </source>
</reference>
<dbReference type="KEGG" id="phu:Phum_PHUM604540"/>
<dbReference type="EnsemblMetazoa" id="PHUM604540-RA">
    <property type="protein sequence ID" value="PHUM604540-PA"/>
    <property type="gene ID" value="PHUM604540"/>
</dbReference>
<accession>E0W3G7</accession>
<dbReference type="AlphaFoldDB" id="E0W3G7"/>
<reference evidence="3" key="3">
    <citation type="submission" date="2020-05" db="UniProtKB">
        <authorList>
            <consortium name="EnsemblMetazoa"/>
        </authorList>
    </citation>
    <scope>IDENTIFICATION</scope>
    <source>
        <strain evidence="3">USDA</strain>
    </source>
</reference>
<dbReference type="CTD" id="8237052"/>
<organism>
    <name type="scientific">Pediculus humanus subsp. corporis</name>
    <name type="common">Body louse</name>
    <dbReference type="NCBI Taxonomy" id="121224"/>
    <lineage>
        <taxon>Eukaryota</taxon>
        <taxon>Metazoa</taxon>
        <taxon>Ecdysozoa</taxon>
        <taxon>Arthropoda</taxon>
        <taxon>Hexapoda</taxon>
        <taxon>Insecta</taxon>
        <taxon>Pterygota</taxon>
        <taxon>Neoptera</taxon>
        <taxon>Paraneoptera</taxon>
        <taxon>Psocodea</taxon>
        <taxon>Troctomorpha</taxon>
        <taxon>Phthiraptera</taxon>
        <taxon>Anoplura</taxon>
        <taxon>Pediculidae</taxon>
        <taxon>Pediculus</taxon>
    </lineage>
</organism>
<feature type="chain" id="PRO_5014570306" evidence="1">
    <location>
        <begin position="19"/>
        <end position="299"/>
    </location>
</feature>
<dbReference type="InParanoid" id="E0W3G7"/>
<dbReference type="Proteomes" id="UP000009046">
    <property type="component" value="Unassembled WGS sequence"/>
</dbReference>
<evidence type="ECO:0000313" key="3">
    <source>
        <dbReference type="EnsemblMetazoa" id="PHUM604540-PA"/>
    </source>
</evidence>
<dbReference type="RefSeq" id="XP_002432911.1">
    <property type="nucleotide sequence ID" value="XM_002432866.1"/>
</dbReference>
<dbReference type="VEuPathDB" id="VectorBase:PHUM604540"/>
<sequence>MFAVVFVYLIIFTTLTNCRYNNNNNNNDDNDDYLTKIINSLNVGVKLATKLINFDEKNDVITSSILNKLNRGRYNKYVDNETDNNNNNNNIIMKLLLKLLGLNYFKAEDYAFDGVILLAQMISSSLSSNYPIERQQRSWSSHSTNEFSPFRYLIKHPRVSLKQEEESSRTKCEVVDLLSQMNDPNLMEKLLEEVNGKLIDHERENVECIPLLICKMSPFVRGMQKSLKFFLKRERLAGNDDKTCWRSNTTKNDFCPDDGDEEIWKNSGSNDRIFFFLPSLNEVIRHGDVCDEKFPKCFY</sequence>
<protein>
    <submittedName>
        <fullName evidence="2 3">Uncharacterized protein</fullName>
    </submittedName>
</protein>